<sequence length="69" mass="7668">MTAHKAQGETMEQAIVDLQGCKGSEAPYVMASRVKSLAGLMILRPFDKSKITCRNSQDLRTELSRLDKL</sequence>
<dbReference type="EMBL" id="KV426075">
    <property type="protein sequence ID" value="KZV89332.1"/>
    <property type="molecule type" value="Genomic_DNA"/>
</dbReference>
<dbReference type="Proteomes" id="UP000077266">
    <property type="component" value="Unassembled WGS sequence"/>
</dbReference>
<feature type="non-terminal residue" evidence="1">
    <location>
        <position position="69"/>
    </location>
</feature>
<organism evidence="1 2">
    <name type="scientific">Exidia glandulosa HHB12029</name>
    <dbReference type="NCBI Taxonomy" id="1314781"/>
    <lineage>
        <taxon>Eukaryota</taxon>
        <taxon>Fungi</taxon>
        <taxon>Dikarya</taxon>
        <taxon>Basidiomycota</taxon>
        <taxon>Agaricomycotina</taxon>
        <taxon>Agaricomycetes</taxon>
        <taxon>Auriculariales</taxon>
        <taxon>Exidiaceae</taxon>
        <taxon>Exidia</taxon>
    </lineage>
</organism>
<evidence type="ECO:0008006" key="3">
    <source>
        <dbReference type="Google" id="ProtNLM"/>
    </source>
</evidence>
<reference evidence="1 2" key="1">
    <citation type="journal article" date="2016" name="Mol. Biol. Evol.">
        <title>Comparative Genomics of Early-Diverging Mushroom-Forming Fungi Provides Insights into the Origins of Lignocellulose Decay Capabilities.</title>
        <authorList>
            <person name="Nagy L.G."/>
            <person name="Riley R."/>
            <person name="Tritt A."/>
            <person name="Adam C."/>
            <person name="Daum C."/>
            <person name="Floudas D."/>
            <person name="Sun H."/>
            <person name="Yadav J.S."/>
            <person name="Pangilinan J."/>
            <person name="Larsson K.H."/>
            <person name="Matsuura K."/>
            <person name="Barry K."/>
            <person name="Labutti K."/>
            <person name="Kuo R."/>
            <person name="Ohm R.A."/>
            <person name="Bhattacharya S.S."/>
            <person name="Shirouzu T."/>
            <person name="Yoshinaga Y."/>
            <person name="Martin F.M."/>
            <person name="Grigoriev I.V."/>
            <person name="Hibbett D.S."/>
        </authorList>
    </citation>
    <scope>NUCLEOTIDE SEQUENCE [LARGE SCALE GENOMIC DNA]</scope>
    <source>
        <strain evidence="1 2">HHB12029</strain>
    </source>
</reference>
<dbReference type="InParanoid" id="A0A165FPS2"/>
<gene>
    <name evidence="1" type="ORF">EXIGLDRAFT_570544</name>
</gene>
<dbReference type="OrthoDB" id="432234at2759"/>
<evidence type="ECO:0000313" key="2">
    <source>
        <dbReference type="Proteomes" id="UP000077266"/>
    </source>
</evidence>
<proteinExistence type="predicted"/>
<dbReference type="AlphaFoldDB" id="A0A165FPS2"/>
<evidence type="ECO:0000313" key="1">
    <source>
        <dbReference type="EMBL" id="KZV89332.1"/>
    </source>
</evidence>
<protein>
    <recommendedName>
        <fullName evidence="3">UvrD-like helicase C-terminal domain-containing protein</fullName>
    </recommendedName>
</protein>
<name>A0A165FPS2_EXIGL</name>
<accession>A0A165FPS2</accession>
<keyword evidence="2" id="KW-1185">Reference proteome</keyword>